<evidence type="ECO:0000256" key="7">
    <source>
        <dbReference type="ARBA" id="ARBA00022801"/>
    </source>
</evidence>
<dbReference type="STRING" id="671072.PL9214450005"/>
<dbReference type="Proteomes" id="UP000184315">
    <property type="component" value="Unassembled WGS sequence"/>
</dbReference>
<organism evidence="12 13">
    <name type="scientific">Planktothrix tepida PCC 9214</name>
    <dbReference type="NCBI Taxonomy" id="671072"/>
    <lineage>
        <taxon>Bacteria</taxon>
        <taxon>Bacillati</taxon>
        <taxon>Cyanobacteriota</taxon>
        <taxon>Cyanophyceae</taxon>
        <taxon>Oscillatoriophycideae</taxon>
        <taxon>Oscillatoriales</taxon>
        <taxon>Microcoleaceae</taxon>
        <taxon>Planktothrix</taxon>
    </lineage>
</organism>
<proteinExistence type="predicted"/>
<keyword evidence="7" id="KW-0378">Hydrolase</keyword>
<dbReference type="PANTHER" id="PTHR31118:SF32">
    <property type="entry name" value="KYNURENINE FORMAMIDASE"/>
    <property type="match status" value="1"/>
</dbReference>
<comment type="subunit">
    <text evidence="3">Homodimer.</text>
</comment>
<keyword evidence="6" id="KW-0479">Metal-binding</keyword>
<name>A0A1J1LK21_9CYAN</name>
<comment type="pathway">
    <text evidence="11">Amino-acid degradation; L-tryptophan degradation via kynurenine pathway; L-kynurenine from L-tryptophan: step 2/2.</text>
</comment>
<dbReference type="GO" id="GO:0004061">
    <property type="term" value="F:arylformamidase activity"/>
    <property type="evidence" value="ECO:0007669"/>
    <property type="project" value="UniProtKB-EC"/>
</dbReference>
<dbReference type="Gene3D" id="3.50.30.50">
    <property type="entry name" value="Putative cyclase"/>
    <property type="match status" value="1"/>
</dbReference>
<evidence type="ECO:0000256" key="9">
    <source>
        <dbReference type="ARBA" id="ARBA00023079"/>
    </source>
</evidence>
<gene>
    <name evidence="12" type="ORF">PL9214450005</name>
</gene>
<evidence type="ECO:0000256" key="5">
    <source>
        <dbReference type="ARBA" id="ARBA00014889"/>
    </source>
</evidence>
<dbReference type="PANTHER" id="PTHR31118">
    <property type="entry name" value="CYCLASE-LIKE PROTEIN 2"/>
    <property type="match status" value="1"/>
</dbReference>
<keyword evidence="8" id="KW-0862">Zinc</keyword>
<evidence type="ECO:0000256" key="11">
    <source>
        <dbReference type="ARBA" id="ARBA00060547"/>
    </source>
</evidence>
<dbReference type="RefSeq" id="WP_072719139.1">
    <property type="nucleotide sequence ID" value="NZ_LN889797.1"/>
</dbReference>
<evidence type="ECO:0000313" key="13">
    <source>
        <dbReference type="Proteomes" id="UP000184315"/>
    </source>
</evidence>
<evidence type="ECO:0000256" key="4">
    <source>
        <dbReference type="ARBA" id="ARBA00012930"/>
    </source>
</evidence>
<evidence type="ECO:0000313" key="12">
    <source>
        <dbReference type="EMBL" id="CUR32386.1"/>
    </source>
</evidence>
<comment type="cofactor">
    <cofactor evidence="1">
        <name>Zn(2+)</name>
        <dbReference type="ChEBI" id="CHEBI:29105"/>
    </cofactor>
</comment>
<dbReference type="InterPro" id="IPR037175">
    <property type="entry name" value="KFase_sf"/>
</dbReference>
<evidence type="ECO:0000256" key="6">
    <source>
        <dbReference type="ARBA" id="ARBA00022723"/>
    </source>
</evidence>
<dbReference type="OrthoDB" id="9796085at2"/>
<keyword evidence="13" id="KW-1185">Reference proteome</keyword>
<dbReference type="EMBL" id="CZDF01000150">
    <property type="protein sequence ID" value="CUR32386.1"/>
    <property type="molecule type" value="Genomic_DNA"/>
</dbReference>
<dbReference type="FunFam" id="3.50.30.50:FF:000001">
    <property type="entry name" value="Kynurenine formamidase"/>
    <property type="match status" value="1"/>
</dbReference>
<dbReference type="GO" id="GO:0019441">
    <property type="term" value="P:L-tryptophan catabolic process to kynurenine"/>
    <property type="evidence" value="ECO:0007669"/>
    <property type="project" value="InterPro"/>
</dbReference>
<sequence>MPNIIDISVPLHSGIPVWPGSPGFRLFQTMQIDAGEVANVSQLETDVHIGTHVDAPCHFVSGGKTVEQLSLEVLIGSAVVAHLPEISAVTPEDLEALALPPNTQRLLLRTRNSQLWANQVSEFQIDFVALTADAAQWVVDHGIQLIGVDYLSVQRYYDSPFTHEILLGAGVVIVEGLNLTDVPPGLYDLVCLPLKLVGSDGSPARAVLIEKDH</sequence>
<dbReference type="Pfam" id="PF04199">
    <property type="entry name" value="Cyclase"/>
    <property type="match status" value="1"/>
</dbReference>
<dbReference type="SUPFAM" id="SSF102198">
    <property type="entry name" value="Putative cyclase"/>
    <property type="match status" value="1"/>
</dbReference>
<dbReference type="EC" id="3.5.1.9" evidence="4"/>
<dbReference type="GO" id="GO:0046872">
    <property type="term" value="F:metal ion binding"/>
    <property type="evidence" value="ECO:0007669"/>
    <property type="project" value="UniProtKB-KW"/>
</dbReference>
<evidence type="ECO:0000256" key="8">
    <source>
        <dbReference type="ARBA" id="ARBA00022833"/>
    </source>
</evidence>
<evidence type="ECO:0000256" key="2">
    <source>
        <dbReference type="ARBA" id="ARBA00002204"/>
    </source>
</evidence>
<reference evidence="13" key="1">
    <citation type="submission" date="2015-10" db="EMBL/GenBank/DDBJ databases">
        <authorList>
            <person name="Regsiter A."/>
            <person name="william w."/>
        </authorList>
    </citation>
    <scope>NUCLEOTIDE SEQUENCE [LARGE SCALE GENOMIC DNA]</scope>
</reference>
<comment type="function">
    <text evidence="2">Catalyzes the hydrolysis of N-formyl-L-kynurenine to L-kynurenine, the second step in the kynurenine pathway of tryptophan degradation.</text>
</comment>
<evidence type="ECO:0000256" key="10">
    <source>
        <dbReference type="ARBA" id="ARBA00048496"/>
    </source>
</evidence>
<accession>A0A1J1LK21</accession>
<evidence type="ECO:0000256" key="3">
    <source>
        <dbReference type="ARBA" id="ARBA00011738"/>
    </source>
</evidence>
<dbReference type="AlphaFoldDB" id="A0A1J1LK21"/>
<protein>
    <recommendedName>
        <fullName evidence="5">Kynurenine formamidase</fullName>
        <ecNumber evidence="4">3.5.1.9</ecNumber>
    </recommendedName>
</protein>
<comment type="catalytic activity">
    <reaction evidence="10">
        <text>N-formyl-L-kynurenine + H2O = L-kynurenine + formate + H(+)</text>
        <dbReference type="Rhea" id="RHEA:13009"/>
        <dbReference type="ChEBI" id="CHEBI:15377"/>
        <dbReference type="ChEBI" id="CHEBI:15378"/>
        <dbReference type="ChEBI" id="CHEBI:15740"/>
        <dbReference type="ChEBI" id="CHEBI:57959"/>
        <dbReference type="ChEBI" id="CHEBI:58629"/>
        <dbReference type="EC" id="3.5.1.9"/>
    </reaction>
</comment>
<evidence type="ECO:0000256" key="1">
    <source>
        <dbReference type="ARBA" id="ARBA00001947"/>
    </source>
</evidence>
<dbReference type="InterPro" id="IPR007325">
    <property type="entry name" value="KFase/CYL"/>
</dbReference>
<keyword evidence="9" id="KW-0823">Tryptophan catabolism</keyword>